<proteinExistence type="predicted"/>
<dbReference type="Proteomes" id="UP000583454">
    <property type="component" value="Unassembled WGS sequence"/>
</dbReference>
<protein>
    <submittedName>
        <fullName evidence="2">Transcriptional regulator with XRE-family HTH domain</fullName>
    </submittedName>
</protein>
<dbReference type="CDD" id="cd00093">
    <property type="entry name" value="HTH_XRE"/>
    <property type="match status" value="1"/>
</dbReference>
<dbReference type="AlphaFoldDB" id="A0A840ZJN2"/>
<feature type="domain" description="HTH cro/C1-type" evidence="1">
    <location>
        <begin position="15"/>
        <end position="69"/>
    </location>
</feature>
<gene>
    <name evidence="2" type="ORF">HNR00_001912</name>
</gene>
<dbReference type="PROSITE" id="PS50943">
    <property type="entry name" value="HTH_CROC1"/>
    <property type="match status" value="1"/>
</dbReference>
<evidence type="ECO:0000313" key="2">
    <source>
        <dbReference type="EMBL" id="MBB5757201.1"/>
    </source>
</evidence>
<dbReference type="Gene3D" id="1.10.260.40">
    <property type="entry name" value="lambda repressor-like DNA-binding domains"/>
    <property type="match status" value="1"/>
</dbReference>
<name>A0A840ZJN2_9HYPH</name>
<organism evidence="2 3">
    <name type="scientific">Methylorubrum rhodinum</name>
    <dbReference type="NCBI Taxonomy" id="29428"/>
    <lineage>
        <taxon>Bacteria</taxon>
        <taxon>Pseudomonadati</taxon>
        <taxon>Pseudomonadota</taxon>
        <taxon>Alphaproteobacteria</taxon>
        <taxon>Hyphomicrobiales</taxon>
        <taxon>Methylobacteriaceae</taxon>
        <taxon>Methylorubrum</taxon>
    </lineage>
</organism>
<dbReference type="SUPFAM" id="SSF47413">
    <property type="entry name" value="lambda repressor-like DNA-binding domains"/>
    <property type="match status" value="1"/>
</dbReference>
<evidence type="ECO:0000313" key="3">
    <source>
        <dbReference type="Proteomes" id="UP000583454"/>
    </source>
</evidence>
<dbReference type="EMBL" id="JACHOP010000006">
    <property type="protein sequence ID" value="MBB5757201.1"/>
    <property type="molecule type" value="Genomic_DNA"/>
</dbReference>
<dbReference type="SMART" id="SM00530">
    <property type="entry name" value="HTH_XRE"/>
    <property type="match status" value="1"/>
</dbReference>
<keyword evidence="3" id="KW-1185">Reference proteome</keyword>
<dbReference type="InterPro" id="IPR001387">
    <property type="entry name" value="Cro/C1-type_HTH"/>
</dbReference>
<dbReference type="InterPro" id="IPR010982">
    <property type="entry name" value="Lambda_DNA-bd_dom_sf"/>
</dbReference>
<dbReference type="GO" id="GO:0003677">
    <property type="term" value="F:DNA binding"/>
    <property type="evidence" value="ECO:0007669"/>
    <property type="project" value="InterPro"/>
</dbReference>
<dbReference type="Pfam" id="PF13560">
    <property type="entry name" value="HTH_31"/>
    <property type="match status" value="1"/>
</dbReference>
<reference evidence="2 3" key="1">
    <citation type="submission" date="2020-08" db="EMBL/GenBank/DDBJ databases">
        <title>Genomic Encyclopedia of Type Strains, Phase IV (KMG-IV): sequencing the most valuable type-strain genomes for metagenomic binning, comparative biology and taxonomic classification.</title>
        <authorList>
            <person name="Goeker M."/>
        </authorList>
    </citation>
    <scope>NUCLEOTIDE SEQUENCE [LARGE SCALE GENOMIC DNA]</scope>
    <source>
        <strain evidence="2 3">DSM 2163</strain>
    </source>
</reference>
<comment type="caution">
    <text evidence="2">The sequence shown here is derived from an EMBL/GenBank/DDBJ whole genome shotgun (WGS) entry which is preliminary data.</text>
</comment>
<evidence type="ECO:0000259" key="1">
    <source>
        <dbReference type="PROSITE" id="PS50943"/>
    </source>
</evidence>
<accession>A0A840ZJN2</accession>
<sequence length="124" mass="13110">MRSVRDDDRAIGQRVKAARRRLGLSLADLAALASVTPAQMEKYESGANPLSAARLATLAEHLGASADDLLGLGAVEAPDSRVSEEAQSLAEAFDRLPPGQLKDGVYRLVLAAAAESLPPRRDPH</sequence>